<protein>
    <submittedName>
        <fullName evidence="1">Uncharacterized protein</fullName>
    </submittedName>
</protein>
<name>A0A7R9I5W7_9NEOP</name>
<proteinExistence type="predicted"/>
<accession>A0A7R9I5W7</accession>
<gene>
    <name evidence="1" type="ORF">TBIB3V08_LOCUS10888</name>
</gene>
<sequence>MTNTRSPYYSSKIRRGQDQYQATVLQLQGRPDSAPHSCRARAALASPDYISVITAMANVDSEGRLRHFK</sequence>
<organism evidence="1">
    <name type="scientific">Timema bartmani</name>
    <dbReference type="NCBI Taxonomy" id="61472"/>
    <lineage>
        <taxon>Eukaryota</taxon>
        <taxon>Metazoa</taxon>
        <taxon>Ecdysozoa</taxon>
        <taxon>Arthropoda</taxon>
        <taxon>Hexapoda</taxon>
        <taxon>Insecta</taxon>
        <taxon>Pterygota</taxon>
        <taxon>Neoptera</taxon>
        <taxon>Polyneoptera</taxon>
        <taxon>Phasmatodea</taxon>
        <taxon>Timematodea</taxon>
        <taxon>Timematoidea</taxon>
        <taxon>Timematidae</taxon>
        <taxon>Timema</taxon>
    </lineage>
</organism>
<reference evidence="1" key="1">
    <citation type="submission" date="2020-11" db="EMBL/GenBank/DDBJ databases">
        <authorList>
            <person name="Tran Van P."/>
        </authorList>
    </citation>
    <scope>NUCLEOTIDE SEQUENCE</scope>
</reference>
<evidence type="ECO:0000313" key="1">
    <source>
        <dbReference type="EMBL" id="CAD7448604.1"/>
    </source>
</evidence>
<dbReference type="EMBL" id="OD570229">
    <property type="protein sequence ID" value="CAD7448604.1"/>
    <property type="molecule type" value="Genomic_DNA"/>
</dbReference>
<dbReference type="AlphaFoldDB" id="A0A7R9I5W7"/>